<accession>A0AAD8KCT9</accession>
<evidence type="ECO:0000313" key="4">
    <source>
        <dbReference type="Proteomes" id="UP001229421"/>
    </source>
</evidence>
<dbReference type="Proteomes" id="UP001229421">
    <property type="component" value="Unassembled WGS sequence"/>
</dbReference>
<name>A0AAD8KCT9_TARER</name>
<organism evidence="3 4">
    <name type="scientific">Tagetes erecta</name>
    <name type="common">African marigold</name>
    <dbReference type="NCBI Taxonomy" id="13708"/>
    <lineage>
        <taxon>Eukaryota</taxon>
        <taxon>Viridiplantae</taxon>
        <taxon>Streptophyta</taxon>
        <taxon>Embryophyta</taxon>
        <taxon>Tracheophyta</taxon>
        <taxon>Spermatophyta</taxon>
        <taxon>Magnoliopsida</taxon>
        <taxon>eudicotyledons</taxon>
        <taxon>Gunneridae</taxon>
        <taxon>Pentapetalae</taxon>
        <taxon>asterids</taxon>
        <taxon>campanulids</taxon>
        <taxon>Asterales</taxon>
        <taxon>Asteraceae</taxon>
        <taxon>Asteroideae</taxon>
        <taxon>Heliantheae alliance</taxon>
        <taxon>Tageteae</taxon>
        <taxon>Tagetes</taxon>
    </lineage>
</organism>
<proteinExistence type="predicted"/>
<feature type="transmembrane region" description="Helical" evidence="2">
    <location>
        <begin position="275"/>
        <end position="294"/>
    </location>
</feature>
<dbReference type="AlphaFoldDB" id="A0AAD8KCT9"/>
<feature type="transmembrane region" description="Helical" evidence="2">
    <location>
        <begin position="300"/>
        <end position="321"/>
    </location>
</feature>
<feature type="compositionally biased region" description="Polar residues" evidence="1">
    <location>
        <begin position="245"/>
        <end position="256"/>
    </location>
</feature>
<evidence type="ECO:0000256" key="1">
    <source>
        <dbReference type="SAM" id="MobiDB-lite"/>
    </source>
</evidence>
<protein>
    <submittedName>
        <fullName evidence="3">Uncharacterized protein</fullName>
    </submittedName>
</protein>
<keyword evidence="4" id="KW-1185">Reference proteome</keyword>
<feature type="region of interest" description="Disordered" evidence="1">
    <location>
        <begin position="226"/>
        <end position="256"/>
    </location>
</feature>
<keyword evidence="2" id="KW-0472">Membrane</keyword>
<evidence type="ECO:0000313" key="3">
    <source>
        <dbReference type="EMBL" id="KAK1420569.1"/>
    </source>
</evidence>
<keyword evidence="2" id="KW-0812">Transmembrane</keyword>
<keyword evidence="2" id="KW-1133">Transmembrane helix</keyword>
<evidence type="ECO:0000256" key="2">
    <source>
        <dbReference type="SAM" id="Phobius"/>
    </source>
</evidence>
<dbReference type="EMBL" id="JAUHHV010000006">
    <property type="protein sequence ID" value="KAK1420569.1"/>
    <property type="molecule type" value="Genomic_DNA"/>
</dbReference>
<gene>
    <name evidence="3" type="ORF">QVD17_22269</name>
</gene>
<sequence length="323" mass="35115">MFREHGVIDEKGSRGTSRHYLVGRGVILRGRRDDEEVSVKMENDSSTLTPTLGLALSSSDVQYPTHDPTLAQILGYTSSNSSTPMHGVGSVAIQQDHPTTNSSSTPLSESGNTQIQLELTSIIIHNPGSDGQHTTSRSHNMQPVVMLHGTEENDTTNTLPTPTDMPKSTATGINVDEPPVNQNQLELTSPAPAIDHNASIMTGDEQHTSWVLGRVIQNLPVPTLNEIEEANPPSSPTPTEFEPSNNQNQPESTSPTMDIIVDHEPRRLNNYLGNIKPWVVLFITCFVPVVMWNLGKHKPLAGYCFMISIALIALASQCSLVST</sequence>
<comment type="caution">
    <text evidence="3">The sequence shown here is derived from an EMBL/GenBank/DDBJ whole genome shotgun (WGS) entry which is preliminary data.</text>
</comment>
<reference evidence="3" key="1">
    <citation type="journal article" date="2023" name="bioRxiv">
        <title>Improved chromosome-level genome assembly for marigold (Tagetes erecta).</title>
        <authorList>
            <person name="Jiang F."/>
            <person name="Yuan L."/>
            <person name="Wang S."/>
            <person name="Wang H."/>
            <person name="Xu D."/>
            <person name="Wang A."/>
            <person name="Fan W."/>
        </authorList>
    </citation>
    <scope>NUCLEOTIDE SEQUENCE</scope>
    <source>
        <strain evidence="3">WSJ</strain>
        <tissue evidence="3">Leaf</tissue>
    </source>
</reference>